<keyword evidence="7" id="KW-0175">Coiled coil</keyword>
<comment type="caution">
    <text evidence="10">The sequence shown here is derived from an EMBL/GenBank/DDBJ whole genome shotgun (WGS) entry which is preliminary data.</text>
</comment>
<dbReference type="PROSITE" id="PS50011">
    <property type="entry name" value="PROTEIN_KINASE_DOM"/>
    <property type="match status" value="1"/>
</dbReference>
<proteinExistence type="predicted"/>
<dbReference type="SMART" id="SM00248">
    <property type="entry name" value="ANK"/>
    <property type="match status" value="12"/>
</dbReference>
<evidence type="ECO:0000256" key="4">
    <source>
        <dbReference type="ARBA" id="ARBA00023043"/>
    </source>
</evidence>
<dbReference type="PANTHER" id="PTHR24123">
    <property type="entry name" value="ANKYRIN REPEAT-CONTAINING"/>
    <property type="match status" value="1"/>
</dbReference>
<dbReference type="InterPro" id="IPR008271">
    <property type="entry name" value="Ser/Thr_kinase_AS"/>
</dbReference>
<evidence type="ECO:0000259" key="9">
    <source>
        <dbReference type="PROSITE" id="PS50011"/>
    </source>
</evidence>
<feature type="repeat" description="ANK" evidence="5">
    <location>
        <begin position="204"/>
        <end position="237"/>
    </location>
</feature>
<dbReference type="InterPro" id="IPR011009">
    <property type="entry name" value="Kinase-like_dom_sf"/>
</dbReference>
<dbReference type="SMART" id="SM00220">
    <property type="entry name" value="S_TKc"/>
    <property type="match status" value="1"/>
</dbReference>
<dbReference type="PANTHER" id="PTHR24123:SF33">
    <property type="entry name" value="PROTEIN HOS4"/>
    <property type="match status" value="1"/>
</dbReference>
<feature type="compositionally biased region" description="Polar residues" evidence="8">
    <location>
        <begin position="1378"/>
        <end position="1387"/>
    </location>
</feature>
<reference evidence="10" key="1">
    <citation type="journal article" date="2022" name="bioRxiv">
        <title>Genomics of Preaxostyla Flagellates Illuminates Evolutionary Transitions and the Path Towards Mitochondrial Loss.</title>
        <authorList>
            <person name="Novak L.V.F."/>
            <person name="Treitli S.C."/>
            <person name="Pyrih J."/>
            <person name="Halakuc P."/>
            <person name="Pipaliya S.V."/>
            <person name="Vacek V."/>
            <person name="Brzon O."/>
            <person name="Soukal P."/>
            <person name="Eme L."/>
            <person name="Dacks J.B."/>
            <person name="Karnkowska A."/>
            <person name="Elias M."/>
            <person name="Hampl V."/>
        </authorList>
    </citation>
    <scope>NUCLEOTIDE SEQUENCE</scope>
    <source>
        <strain evidence="10">RCP-MX</strain>
    </source>
</reference>
<evidence type="ECO:0000256" key="1">
    <source>
        <dbReference type="ARBA" id="ARBA00022737"/>
    </source>
</evidence>
<dbReference type="SUPFAM" id="SSF56112">
    <property type="entry name" value="Protein kinase-like (PK-like)"/>
    <property type="match status" value="1"/>
</dbReference>
<feature type="compositionally biased region" description="Acidic residues" evidence="8">
    <location>
        <begin position="375"/>
        <end position="390"/>
    </location>
</feature>
<evidence type="ECO:0000256" key="6">
    <source>
        <dbReference type="PROSITE-ProRule" id="PRU10141"/>
    </source>
</evidence>
<feature type="repeat" description="ANK" evidence="5">
    <location>
        <begin position="541"/>
        <end position="573"/>
    </location>
</feature>
<gene>
    <name evidence="10" type="ORF">PAPYR_7006</name>
</gene>
<dbReference type="InterPro" id="IPR051165">
    <property type="entry name" value="Multifunctional_ANK_Repeat"/>
</dbReference>
<feature type="repeat" description="ANK" evidence="5">
    <location>
        <begin position="117"/>
        <end position="143"/>
    </location>
</feature>
<keyword evidence="1" id="KW-0677">Repeat</keyword>
<dbReference type="Pfam" id="PF12796">
    <property type="entry name" value="Ank_2"/>
    <property type="match status" value="4"/>
</dbReference>
<evidence type="ECO:0000256" key="3">
    <source>
        <dbReference type="ARBA" id="ARBA00022840"/>
    </source>
</evidence>
<name>A0ABQ8UE36_9EUKA</name>
<dbReference type="Pfam" id="PF00069">
    <property type="entry name" value="Pkinase"/>
    <property type="match status" value="1"/>
</dbReference>
<feature type="region of interest" description="Disordered" evidence="8">
    <location>
        <begin position="368"/>
        <end position="397"/>
    </location>
</feature>
<dbReference type="Gene3D" id="1.10.510.10">
    <property type="entry name" value="Transferase(Phosphotransferase) domain 1"/>
    <property type="match status" value="1"/>
</dbReference>
<feature type="repeat" description="ANK" evidence="5">
    <location>
        <begin position="84"/>
        <end position="116"/>
    </location>
</feature>
<feature type="repeat" description="ANK" evidence="5">
    <location>
        <begin position="305"/>
        <end position="337"/>
    </location>
</feature>
<keyword evidence="2 6" id="KW-0547">Nucleotide-binding</keyword>
<feature type="repeat" description="ANK" evidence="5">
    <location>
        <begin position="475"/>
        <end position="507"/>
    </location>
</feature>
<feature type="repeat" description="ANK" evidence="5">
    <location>
        <begin position="509"/>
        <end position="541"/>
    </location>
</feature>
<evidence type="ECO:0000256" key="5">
    <source>
        <dbReference type="PROSITE-ProRule" id="PRU00023"/>
    </source>
</evidence>
<evidence type="ECO:0000256" key="8">
    <source>
        <dbReference type="SAM" id="MobiDB-lite"/>
    </source>
</evidence>
<evidence type="ECO:0000313" key="10">
    <source>
        <dbReference type="EMBL" id="KAJ4457529.1"/>
    </source>
</evidence>
<dbReference type="PROSITE" id="PS00108">
    <property type="entry name" value="PROTEIN_KINASE_ST"/>
    <property type="match status" value="1"/>
</dbReference>
<dbReference type="PROSITE" id="PS00107">
    <property type="entry name" value="PROTEIN_KINASE_ATP"/>
    <property type="match status" value="1"/>
</dbReference>
<sequence>MGEKEESARFRQAFYRMVKTGTQAAMNNLLDHLAVSFKKQLINTPEFPTVSVPILVALEENNFGVALSLFHHGATLDCRTNDKHQWTPLHVACDHARLDTVTWLLDQGCDLHATDSQGRTPLYMAVKRGSLDIAQLLVRVGGESLLCTRNQRGRTLAHVAAHRGHATLLAWLAERRLVRVQISVCAIASGSALTTSLLSTLDIERQTPLHSAASAGHLNCCQLLLDRLGANPQAQDAFGNTPLHDAARNGHTECARFLVGRGANPHAVTGDLSTPLYMAALNGCLDIMRFLVLECQGRVDQANLEGNGPLHAAAGINDIDCVRFLVDHGAPIEQTNRTGCTPLHYAVENASDESLRFLLDQAAIDSHLDSGGESGDGDDDGPPGGDEADPAEVSMTSARTAGSPTALGALLMAPEGAAPDEDVTGFGAIRAMLQKGAHLRDADAPANIRRFSPDHIVCIKALLDLGARADCTDSRGNTPVHSAARKGDIEVLLLLLERQADALSQTNDNGDTPLHCAAINGELGCIKLLLGRGAPILPNSNGDSPLHLVAQSAEEECARYLLDHGAEIDAQNADGNTPLHLACHEDPSAENPQARLNLVRMLLERGACISIRNQAGRTPFEFSHPSCHELFRQAYQLRRQYLDSLHQQARELQRLRAQFQEQSIQLEKMRASREQDMAGFRQAARLRTEQAVQISQMSAELERARCLAAAPWGIRSAPIHPHNPIISLAYPLASARVRCRPVFMLILTLCLQDASRELHAILAQATDFQPGNLRFIDSLSQYCIKGRFSSQHLPRFLGKGCTGLVFGVYPREASSDPRIGYPPLELALKMMLNEEGTNQTVTQRRMYLMEYKIAHDYPHWSIANCYSKFIHATSPELLARVPPDKYPDKRNTTLAPTLSSMIVLSTDFAIAPTTTYLSMELCHSDLGHHMHWLQRNLAERQKLLLVAQILAAIRHLNSHSVFHLDIKGDNIMLIERPWMAGHCFVLSDFGEVQVTDRIAGKAQGNLANRCPELVRASSAHTLVDISKGDVWSCGCLAFELLDPAGQHPFAHPSRGPPDELEMRITERTMPVPMLPLALHHQHPRTEEDAMLHRCCPLCRDQAPSPPLPSPPLSPMMADPASGVLTEPKALATTPAEPPLRSAASHGAVSSLSPTASPTTPSAAPPPPPPASSAASSMFTSSTSSAASAAARSVSPFARWFVGWLLDRDPTTRPTAEQALSVLSTYLWATGCEGITQLPHYHDPGRTPQRHDAQRGGGGVQPSSLSDGELPGLSSRASDGLAGFPEASSWLACDPRRFTARPRRGLARALGSWSDGGSLSLFPSALPATMFPSDHWPTDRQVMDALHPLAASAQACRELLQERVRLFLERHGRLKNLQADGSSQQQRQMRLFGPSPTPVPSSAVSTSITATSGGPAPSQSRPPAPGEGPKTAAAVIAEWRAQWEASRQQGAVPPAGAPCPACVEDVLYMDFLDRLTADQLMQNARLILATCCCHCMR</sequence>
<dbReference type="SUPFAM" id="SSF48403">
    <property type="entry name" value="Ankyrin repeat"/>
    <property type="match status" value="2"/>
</dbReference>
<dbReference type="InterPro" id="IPR000719">
    <property type="entry name" value="Prot_kinase_dom"/>
</dbReference>
<accession>A0ABQ8UE36</accession>
<feature type="binding site" evidence="6">
    <location>
        <position position="829"/>
    </location>
    <ligand>
        <name>ATP</name>
        <dbReference type="ChEBI" id="CHEBI:30616"/>
    </ligand>
</feature>
<feature type="region of interest" description="Disordered" evidence="8">
    <location>
        <begin position="1376"/>
        <end position="1430"/>
    </location>
</feature>
<organism evidence="10 11">
    <name type="scientific">Paratrimastix pyriformis</name>
    <dbReference type="NCBI Taxonomy" id="342808"/>
    <lineage>
        <taxon>Eukaryota</taxon>
        <taxon>Metamonada</taxon>
        <taxon>Preaxostyla</taxon>
        <taxon>Paratrimastigidae</taxon>
        <taxon>Paratrimastix</taxon>
    </lineage>
</organism>
<feature type="repeat" description="ANK" evidence="5">
    <location>
        <begin position="338"/>
        <end position="370"/>
    </location>
</feature>
<evidence type="ECO:0000256" key="7">
    <source>
        <dbReference type="SAM" id="Coils"/>
    </source>
</evidence>
<feature type="compositionally biased region" description="Low complexity" evidence="8">
    <location>
        <begin position="1399"/>
        <end position="1411"/>
    </location>
</feature>
<keyword evidence="4 5" id="KW-0040">ANK repeat</keyword>
<evidence type="ECO:0000256" key="2">
    <source>
        <dbReference type="ARBA" id="ARBA00022741"/>
    </source>
</evidence>
<feature type="region of interest" description="Disordered" evidence="8">
    <location>
        <begin position="1132"/>
        <end position="1177"/>
    </location>
</feature>
<keyword evidence="3 6" id="KW-0067">ATP-binding</keyword>
<dbReference type="Gene3D" id="1.25.40.20">
    <property type="entry name" value="Ankyrin repeat-containing domain"/>
    <property type="match status" value="6"/>
</dbReference>
<dbReference type="PRINTS" id="PR01415">
    <property type="entry name" value="ANKYRIN"/>
</dbReference>
<feature type="repeat" description="ANK" evidence="5">
    <location>
        <begin position="238"/>
        <end position="270"/>
    </location>
</feature>
<keyword evidence="11" id="KW-1185">Reference proteome</keyword>
<dbReference type="InterPro" id="IPR017441">
    <property type="entry name" value="Protein_kinase_ATP_BS"/>
</dbReference>
<dbReference type="EMBL" id="JAPMOS010000045">
    <property type="protein sequence ID" value="KAJ4457529.1"/>
    <property type="molecule type" value="Genomic_DNA"/>
</dbReference>
<feature type="region of interest" description="Disordered" evidence="8">
    <location>
        <begin position="1238"/>
        <end position="1277"/>
    </location>
</feature>
<protein>
    <submittedName>
        <fullName evidence="10">Ankyrin 2</fullName>
    </submittedName>
</protein>
<evidence type="ECO:0000313" key="11">
    <source>
        <dbReference type="Proteomes" id="UP001141327"/>
    </source>
</evidence>
<feature type="repeat" description="ANK" evidence="5">
    <location>
        <begin position="574"/>
        <end position="614"/>
    </location>
</feature>
<dbReference type="PROSITE" id="PS50088">
    <property type="entry name" value="ANK_REPEAT"/>
    <property type="match status" value="10"/>
</dbReference>
<feature type="compositionally biased region" description="Low complexity" evidence="8">
    <location>
        <begin position="1147"/>
        <end position="1161"/>
    </location>
</feature>
<feature type="domain" description="Protein kinase" evidence="9">
    <location>
        <begin position="791"/>
        <end position="1226"/>
    </location>
</feature>
<dbReference type="Pfam" id="PF13637">
    <property type="entry name" value="Ank_4"/>
    <property type="match status" value="1"/>
</dbReference>
<dbReference type="InterPro" id="IPR036770">
    <property type="entry name" value="Ankyrin_rpt-contain_sf"/>
</dbReference>
<feature type="compositionally biased region" description="Basic and acidic residues" evidence="8">
    <location>
        <begin position="1239"/>
        <end position="1253"/>
    </location>
</feature>
<dbReference type="PROSITE" id="PS50297">
    <property type="entry name" value="ANK_REP_REGION"/>
    <property type="match status" value="10"/>
</dbReference>
<dbReference type="Proteomes" id="UP001141327">
    <property type="component" value="Unassembled WGS sequence"/>
</dbReference>
<feature type="coiled-coil region" evidence="7">
    <location>
        <begin position="638"/>
        <end position="672"/>
    </location>
</feature>
<dbReference type="InterPro" id="IPR002110">
    <property type="entry name" value="Ankyrin_rpt"/>
</dbReference>